<feature type="transmembrane region" description="Helical" evidence="8">
    <location>
        <begin position="45"/>
        <end position="65"/>
    </location>
</feature>
<evidence type="ECO:0000256" key="4">
    <source>
        <dbReference type="ARBA" id="ARBA00022989"/>
    </source>
</evidence>
<dbReference type="AlphaFoldDB" id="A0AAN9B3K8"/>
<keyword evidence="10" id="KW-1185">Reference proteome</keyword>
<keyword evidence="3 8" id="KW-0812">Transmembrane</keyword>
<evidence type="ECO:0000313" key="10">
    <source>
        <dbReference type="Proteomes" id="UP001374579"/>
    </source>
</evidence>
<reference evidence="9 10" key="1">
    <citation type="submission" date="2024-02" db="EMBL/GenBank/DDBJ databases">
        <title>Chromosome-scale genome assembly of the rough periwinkle Littorina saxatilis.</title>
        <authorList>
            <person name="De Jode A."/>
            <person name="Faria R."/>
            <person name="Formenti G."/>
            <person name="Sims Y."/>
            <person name="Smith T.P."/>
            <person name="Tracey A."/>
            <person name="Wood J.M.D."/>
            <person name="Zagrodzka Z.B."/>
            <person name="Johannesson K."/>
            <person name="Butlin R.K."/>
            <person name="Leder E.H."/>
        </authorList>
    </citation>
    <scope>NUCLEOTIDE SEQUENCE [LARGE SCALE GENOMIC DNA]</scope>
    <source>
        <strain evidence="9">Snail1</strain>
        <tissue evidence="9">Muscle</tissue>
    </source>
</reference>
<feature type="region of interest" description="Disordered" evidence="7">
    <location>
        <begin position="1"/>
        <end position="29"/>
    </location>
</feature>
<gene>
    <name evidence="9" type="ORF">V1264_002563</name>
</gene>
<accession>A0AAN9B3K8</accession>
<evidence type="ECO:0000256" key="5">
    <source>
        <dbReference type="ARBA" id="ARBA00023136"/>
    </source>
</evidence>
<feature type="compositionally biased region" description="Polar residues" evidence="7">
    <location>
        <begin position="1"/>
        <end position="12"/>
    </location>
</feature>
<comment type="caution">
    <text evidence="9">The sequence shown here is derived from an EMBL/GenBank/DDBJ whole genome shotgun (WGS) entry which is preliminary data.</text>
</comment>
<organism evidence="9 10">
    <name type="scientific">Littorina saxatilis</name>
    <dbReference type="NCBI Taxonomy" id="31220"/>
    <lineage>
        <taxon>Eukaryota</taxon>
        <taxon>Metazoa</taxon>
        <taxon>Spiralia</taxon>
        <taxon>Lophotrochozoa</taxon>
        <taxon>Mollusca</taxon>
        <taxon>Gastropoda</taxon>
        <taxon>Caenogastropoda</taxon>
        <taxon>Littorinimorpha</taxon>
        <taxon>Littorinoidea</taxon>
        <taxon>Littorinidae</taxon>
        <taxon>Littorina</taxon>
    </lineage>
</organism>
<keyword evidence="4 8" id="KW-1133">Transmembrane helix</keyword>
<evidence type="ECO:0000256" key="6">
    <source>
        <dbReference type="PIRNR" id="PIRNR015840"/>
    </source>
</evidence>
<dbReference type="PANTHER" id="PTHR10926">
    <property type="entry name" value="CELL CYCLE CONTROL PROTEIN 50"/>
    <property type="match status" value="1"/>
</dbReference>
<dbReference type="InterPro" id="IPR005045">
    <property type="entry name" value="CDC50/LEM3_fam"/>
</dbReference>
<dbReference type="EMBL" id="JBAMIC010000012">
    <property type="protein sequence ID" value="KAK7098217.1"/>
    <property type="molecule type" value="Genomic_DNA"/>
</dbReference>
<dbReference type="PIRSF" id="PIRSF015840">
    <property type="entry name" value="DUF284_TM_euk"/>
    <property type="match status" value="1"/>
</dbReference>
<evidence type="ECO:0000313" key="9">
    <source>
        <dbReference type="EMBL" id="KAK7098217.1"/>
    </source>
</evidence>
<keyword evidence="5 6" id="KW-0472">Membrane</keyword>
<comment type="subcellular location">
    <subcellularLocation>
        <location evidence="1">Membrane</location>
        <topology evidence="1">Multi-pass membrane protein</topology>
    </subcellularLocation>
</comment>
<dbReference type="GO" id="GO:0005783">
    <property type="term" value="C:endoplasmic reticulum"/>
    <property type="evidence" value="ECO:0007669"/>
    <property type="project" value="TreeGrafter"/>
</dbReference>
<dbReference type="PANTHER" id="PTHR10926:SF0">
    <property type="entry name" value="CDC50, ISOFORM A"/>
    <property type="match status" value="1"/>
</dbReference>
<feature type="compositionally biased region" description="Basic and acidic residues" evidence="7">
    <location>
        <begin position="14"/>
        <end position="28"/>
    </location>
</feature>
<evidence type="ECO:0000256" key="8">
    <source>
        <dbReference type="SAM" id="Phobius"/>
    </source>
</evidence>
<dbReference type="GO" id="GO:0005794">
    <property type="term" value="C:Golgi apparatus"/>
    <property type="evidence" value="ECO:0007669"/>
    <property type="project" value="TreeGrafter"/>
</dbReference>
<sequence length="379" mass="42037">MATNGNGDISQDSVEEKPKSRKPKDTKFKQQKLPAWQPILTANTVLPALFAIGIAFIPLGVALLVTSNNIKELVYDYTHCNSSTTSGTCAEFFQNTSQTGETCTCVVTLTLDEDFTGSVYMYYGLTNFYQNHRRYVRSRDDNQLHGDVISYSDLNDDCDPYKTVSDNGTTMGIAPCGAIANSLFNDTFALVYQGSPNEAVGLLNTGIAWVSDKNVKFGNPSDWQKSTYTKPPNWKIPVWNLSLTEESNNGYKNEDLIVWMRTSALPTFRKLYRRINHNGTTFSNGLPKGDYQVTISYHYPVTAFEGTKSIILTTTSWLGGKNPFLGIAYLVVGSLCIVLGVVFLVIHLKWGKRVTNFVTSMEGDPSDLPLGRDRVLSNS</sequence>
<evidence type="ECO:0008006" key="11">
    <source>
        <dbReference type="Google" id="ProtNLM"/>
    </source>
</evidence>
<dbReference type="Pfam" id="PF03381">
    <property type="entry name" value="CDC50"/>
    <property type="match status" value="1"/>
</dbReference>
<name>A0AAN9B3K8_9CAEN</name>
<evidence type="ECO:0000256" key="7">
    <source>
        <dbReference type="SAM" id="MobiDB-lite"/>
    </source>
</evidence>
<evidence type="ECO:0000256" key="1">
    <source>
        <dbReference type="ARBA" id="ARBA00004141"/>
    </source>
</evidence>
<dbReference type="GO" id="GO:0005886">
    <property type="term" value="C:plasma membrane"/>
    <property type="evidence" value="ECO:0007669"/>
    <property type="project" value="TreeGrafter"/>
</dbReference>
<protein>
    <recommendedName>
        <fullName evidence="11">Cell cycle control protein 50A</fullName>
    </recommendedName>
</protein>
<feature type="transmembrane region" description="Helical" evidence="8">
    <location>
        <begin position="324"/>
        <end position="346"/>
    </location>
</feature>
<dbReference type="Proteomes" id="UP001374579">
    <property type="component" value="Unassembled WGS sequence"/>
</dbReference>
<proteinExistence type="inferred from homology"/>
<evidence type="ECO:0000256" key="2">
    <source>
        <dbReference type="ARBA" id="ARBA00009457"/>
    </source>
</evidence>
<comment type="similarity">
    <text evidence="2 6">Belongs to the CDC50/LEM3 family.</text>
</comment>
<evidence type="ECO:0000256" key="3">
    <source>
        <dbReference type="ARBA" id="ARBA00022692"/>
    </source>
</evidence>